<dbReference type="Proteomes" id="UP000001058">
    <property type="component" value="Unassembled WGS sequence"/>
</dbReference>
<keyword evidence="3" id="KW-1185">Reference proteome</keyword>
<feature type="region of interest" description="Disordered" evidence="1">
    <location>
        <begin position="503"/>
        <end position="523"/>
    </location>
</feature>
<proteinExistence type="predicted"/>
<evidence type="ECO:0000313" key="2">
    <source>
        <dbReference type="EMBL" id="EFJ46024.1"/>
    </source>
</evidence>
<reference evidence="2 3" key="1">
    <citation type="journal article" date="2010" name="Science">
        <title>Genomic analysis of organismal complexity in the multicellular green alga Volvox carteri.</title>
        <authorList>
            <person name="Prochnik S.E."/>
            <person name="Umen J."/>
            <person name="Nedelcu A.M."/>
            <person name="Hallmann A."/>
            <person name="Miller S.M."/>
            <person name="Nishii I."/>
            <person name="Ferris P."/>
            <person name="Kuo A."/>
            <person name="Mitros T."/>
            <person name="Fritz-Laylin L.K."/>
            <person name="Hellsten U."/>
            <person name="Chapman J."/>
            <person name="Simakov O."/>
            <person name="Rensing S.A."/>
            <person name="Terry A."/>
            <person name="Pangilinan J."/>
            <person name="Kapitonov V."/>
            <person name="Jurka J."/>
            <person name="Salamov A."/>
            <person name="Shapiro H."/>
            <person name="Schmutz J."/>
            <person name="Grimwood J."/>
            <person name="Lindquist E."/>
            <person name="Lucas S."/>
            <person name="Grigoriev I.V."/>
            <person name="Schmitt R."/>
            <person name="Kirk D."/>
            <person name="Rokhsar D.S."/>
        </authorList>
    </citation>
    <scope>NUCLEOTIDE SEQUENCE [LARGE SCALE GENOMIC DNA]</scope>
    <source>
        <strain evidence="3">f. Nagariensis / Eve</strain>
    </source>
</reference>
<dbReference type="KEGG" id="vcn:VOLCADRAFT_93488"/>
<accession>D8U291</accession>
<gene>
    <name evidence="2" type="ORF">VOLCADRAFT_93488</name>
</gene>
<organism evidence="3">
    <name type="scientific">Volvox carteri f. nagariensis</name>
    <dbReference type="NCBI Taxonomy" id="3068"/>
    <lineage>
        <taxon>Eukaryota</taxon>
        <taxon>Viridiplantae</taxon>
        <taxon>Chlorophyta</taxon>
        <taxon>core chlorophytes</taxon>
        <taxon>Chlorophyceae</taxon>
        <taxon>CS clade</taxon>
        <taxon>Chlamydomonadales</taxon>
        <taxon>Volvocaceae</taxon>
        <taxon>Volvox</taxon>
    </lineage>
</organism>
<dbReference type="RefSeq" id="XP_002952774.1">
    <property type="nucleotide sequence ID" value="XM_002952728.1"/>
</dbReference>
<dbReference type="OrthoDB" id="551619at2759"/>
<protein>
    <submittedName>
        <fullName evidence="2">Uncharacterized protein</fullName>
    </submittedName>
</protein>
<sequence length="1055" mass="110063">MRLTCGFLRTGRDVAVNHIACLLQNRLAGFFARAVTATAAAIAASARLLRLNHPLHILDGRCAAVQPRASARSLPAGLSPFASCTRSTARCRGNDSARRDLPLSAAPLEGHRSSAATAAAAAAAAVTQMSTPTAAAPSWRYYTGSTATCSARYKIHGYEPCDLRPDWQALVGRLARTCGQGAYMAGSYVRQGCVELTLDFLVAAGGPRAPAGIANGSSLDNNDLHSVKPPPCPYGRGSDVRGVTDSGSSLAPDAAEILKALGLDGCSSGTTVTTSTATATPDGFGDTLPAAAAVPAALPSPQVQLLGMEPAASDAPRVVQLWPRVLVLPAAAAAPPGGGGRAGLPSRRCADEQQLVRAEAPEASPSAAHADADGATIRQEQAASREVQLVWGSEEGEEGEDGSDQAATAGRATAAAAAATAAPLGGGTVLLRAIVCRPPPPPCTSGRCKGGGRMRPLEAPAVFARGQGEILSTRVLRFQLRATAAVSDSSSPFIATCRNAAGSQSAPMTHTRGGQPGSSGGGEHYELEMLLAQPRRAGILLVEVSWSNQPGHVMTLIALPATEAAVAAELQDHAMAAAAPPSQPLRATTPEAVAAAAALDVALARRQQRLLNSFLLDAGVWAAQQALAAAAAAADDGCAAADSTAMEQLHPRQRAMLGTNLMCFAARADLKATEAWLLRGLSQLETALGRREAHEGAGRKAGGTHAVVAEAEVAAAAGAPPRGCSRGQAFEILALLTLLARARVDLLSAANITTVMGGLPGVVSLLSYLLLPRHAWGRVVRCIKVPRYGAYVAVKAVSMFLDRPLPPGVSSYHHLGLGRVLHEGLLLSLACLYAAKLCEAKRSIKAAAYWSIFDVLLVKGVVNLVCTVCNKSYSAKNPSAVCPDHYAKHQKDVASAVGSEQSGAPTTNSTKCSRAEEGPVRTFFLAAVQIATFLKHLALFFFKCNIALQLRPAEQSPTALHPNAGVSRMLACVLWWFRLRLGRRLGRGAPNYTPWRHPTRVCRAPIGVRRVPSVERPKTLLENPGKDKAASYAKFQVKIPPFRQFSVWPSKDLPN</sequence>
<name>D8U291_VOLCA</name>
<dbReference type="AlphaFoldDB" id="D8U291"/>
<feature type="region of interest" description="Disordered" evidence="1">
    <location>
        <begin position="333"/>
        <end position="374"/>
    </location>
</feature>
<feature type="compositionally biased region" description="Low complexity" evidence="1">
    <location>
        <begin position="361"/>
        <end position="374"/>
    </location>
</feature>
<dbReference type="GeneID" id="9627437"/>
<dbReference type="EMBL" id="GL378353">
    <property type="protein sequence ID" value="EFJ46024.1"/>
    <property type="molecule type" value="Genomic_DNA"/>
</dbReference>
<evidence type="ECO:0000256" key="1">
    <source>
        <dbReference type="SAM" id="MobiDB-lite"/>
    </source>
</evidence>
<evidence type="ECO:0000313" key="3">
    <source>
        <dbReference type="Proteomes" id="UP000001058"/>
    </source>
</evidence>
<dbReference type="InParanoid" id="D8U291"/>